<accession>A0A7W8ZRW1</accession>
<dbReference type="EMBL" id="JACHCE010000011">
    <property type="protein sequence ID" value="MBB5638910.1"/>
    <property type="molecule type" value="Genomic_DNA"/>
</dbReference>
<comment type="caution">
    <text evidence="1">The sequence shown here is derived from an EMBL/GenBank/DDBJ whole genome shotgun (WGS) entry which is preliminary data.</text>
</comment>
<dbReference type="AlphaFoldDB" id="A0A7W8ZRW1"/>
<protein>
    <submittedName>
        <fullName evidence="1">Uncharacterized protein</fullName>
    </submittedName>
</protein>
<gene>
    <name evidence="1" type="ORF">HDE68_004848</name>
</gene>
<evidence type="ECO:0000313" key="2">
    <source>
        <dbReference type="Proteomes" id="UP000537204"/>
    </source>
</evidence>
<name>A0A7W8ZRW1_9SPHI</name>
<reference evidence="1 2" key="1">
    <citation type="submission" date="2020-08" db="EMBL/GenBank/DDBJ databases">
        <title>Genomic Encyclopedia of Type Strains, Phase IV (KMG-V): Genome sequencing to study the core and pangenomes of soil and plant-associated prokaryotes.</title>
        <authorList>
            <person name="Whitman W."/>
        </authorList>
    </citation>
    <scope>NUCLEOTIDE SEQUENCE [LARGE SCALE GENOMIC DNA]</scope>
    <source>
        <strain evidence="1 2">S3M1</strain>
    </source>
</reference>
<organism evidence="1 2">
    <name type="scientific">Pedobacter cryoconitis</name>
    <dbReference type="NCBI Taxonomy" id="188932"/>
    <lineage>
        <taxon>Bacteria</taxon>
        <taxon>Pseudomonadati</taxon>
        <taxon>Bacteroidota</taxon>
        <taxon>Sphingobacteriia</taxon>
        <taxon>Sphingobacteriales</taxon>
        <taxon>Sphingobacteriaceae</taxon>
        <taxon>Pedobacter</taxon>
    </lineage>
</organism>
<dbReference type="RefSeq" id="WP_183884706.1">
    <property type="nucleotide sequence ID" value="NZ_JACHCE010000011.1"/>
</dbReference>
<proteinExistence type="predicted"/>
<sequence length="109" mass="13075">MTGEKLERLKKVLAKIESHSKDERYFNELEDLREEEYRLEGGKTAVYVMGNYRHNLEQTGWKQAEGYKNVKRRRPVKGAPSEYSDYIRNFKHDVQDELFRVETFLNSQK</sequence>
<evidence type="ECO:0000313" key="1">
    <source>
        <dbReference type="EMBL" id="MBB5638910.1"/>
    </source>
</evidence>
<dbReference type="Proteomes" id="UP000537204">
    <property type="component" value="Unassembled WGS sequence"/>
</dbReference>